<dbReference type="InterPro" id="IPR035979">
    <property type="entry name" value="RBD_domain_sf"/>
</dbReference>
<evidence type="ECO:0000259" key="3">
    <source>
        <dbReference type="PROSITE" id="PS50102"/>
    </source>
</evidence>
<keyword evidence="1 2" id="KW-0694">RNA-binding</keyword>
<accession>A0A1W4XSA9</accession>
<dbReference type="SUPFAM" id="SSF54928">
    <property type="entry name" value="RNA-binding domain, RBD"/>
    <property type="match status" value="1"/>
</dbReference>
<dbReference type="OrthoDB" id="3800936at2759"/>
<name>A0A1W4XSA9_AGRPL</name>
<organism evidence="4 5">
    <name type="scientific">Agrilus planipennis</name>
    <name type="common">Emerald ash borer</name>
    <name type="synonym">Agrilus marcopoli</name>
    <dbReference type="NCBI Taxonomy" id="224129"/>
    <lineage>
        <taxon>Eukaryota</taxon>
        <taxon>Metazoa</taxon>
        <taxon>Ecdysozoa</taxon>
        <taxon>Arthropoda</taxon>
        <taxon>Hexapoda</taxon>
        <taxon>Insecta</taxon>
        <taxon>Pterygota</taxon>
        <taxon>Neoptera</taxon>
        <taxon>Endopterygota</taxon>
        <taxon>Coleoptera</taxon>
        <taxon>Polyphaga</taxon>
        <taxon>Elateriformia</taxon>
        <taxon>Buprestoidea</taxon>
        <taxon>Buprestidae</taxon>
        <taxon>Agrilinae</taxon>
        <taxon>Agrilus</taxon>
    </lineage>
</organism>
<evidence type="ECO:0000256" key="2">
    <source>
        <dbReference type="PROSITE-ProRule" id="PRU00176"/>
    </source>
</evidence>
<dbReference type="GeneID" id="108744180"/>
<evidence type="ECO:0000313" key="4">
    <source>
        <dbReference type="Proteomes" id="UP000192223"/>
    </source>
</evidence>
<dbReference type="AlphaFoldDB" id="A0A1W4XSA9"/>
<dbReference type="SMART" id="SM00360">
    <property type="entry name" value="RRM"/>
    <property type="match status" value="2"/>
</dbReference>
<dbReference type="InterPro" id="IPR012677">
    <property type="entry name" value="Nucleotide-bd_a/b_plait_sf"/>
</dbReference>
<gene>
    <name evidence="5" type="primary">LOC108744180</name>
</gene>
<evidence type="ECO:0000313" key="5">
    <source>
        <dbReference type="RefSeq" id="XP_018335310.1"/>
    </source>
</evidence>
<dbReference type="PROSITE" id="PS50102">
    <property type="entry name" value="RRM"/>
    <property type="match status" value="2"/>
</dbReference>
<dbReference type="Gene3D" id="3.30.70.330">
    <property type="match status" value="2"/>
</dbReference>
<feature type="domain" description="RRM" evidence="3">
    <location>
        <begin position="9"/>
        <end position="91"/>
    </location>
</feature>
<evidence type="ECO:0000256" key="1">
    <source>
        <dbReference type="ARBA" id="ARBA00022884"/>
    </source>
</evidence>
<sequence length="326" mass="37615">MGSKYTPNRRLFFGSIPMNKTRDDIWKALLREGVQNIVDVISYKSYSDRHVNRGYVFVEFTSDQEAERAHAKHRNNLKLFGKKVIIDWSNPMIEPEASEMKSVKKLFVRNLPVTMTRQELVQILTAALPTSHSMIKVYKFKDYSFLHFDNRKNAEKALEVLKSYFEGLDFFKDDIQVTWAKPPSRFRTRGSLNSTKSIAPSNCYCHLQSSADSPSLSSRLSTDFSQNYRRRFSTSSDNSFRSANSSSSSGVDFSFDNKPIASPNLVTNYSNTKQQVSLREEYPLLQNEPEWVLDFLLNTLKVALKDKTLHELMDELDIDYFDNISS</sequence>
<dbReference type="PANTHER" id="PTHR21245">
    <property type="entry name" value="HETEROGENEOUS NUCLEAR RIBONUCLEOPROTEIN"/>
    <property type="match status" value="1"/>
</dbReference>
<dbReference type="STRING" id="224129.A0A1W4XSA9"/>
<dbReference type="KEGG" id="apln:108744180"/>
<dbReference type="InterPro" id="IPR000504">
    <property type="entry name" value="RRM_dom"/>
</dbReference>
<dbReference type="InParanoid" id="A0A1W4XSA9"/>
<dbReference type="Pfam" id="PF00076">
    <property type="entry name" value="RRM_1"/>
    <property type="match status" value="1"/>
</dbReference>
<dbReference type="RefSeq" id="XP_018335310.1">
    <property type="nucleotide sequence ID" value="XM_018479808.1"/>
</dbReference>
<reference evidence="5" key="1">
    <citation type="submission" date="2025-08" db="UniProtKB">
        <authorList>
            <consortium name="RefSeq"/>
        </authorList>
    </citation>
    <scope>IDENTIFICATION</scope>
    <source>
        <tissue evidence="5">Entire body</tissue>
    </source>
</reference>
<dbReference type="Proteomes" id="UP000192223">
    <property type="component" value="Unplaced"/>
</dbReference>
<feature type="domain" description="RRM" evidence="3">
    <location>
        <begin position="104"/>
        <end position="182"/>
    </location>
</feature>
<proteinExistence type="predicted"/>
<keyword evidence="4" id="KW-1185">Reference proteome</keyword>
<protein>
    <submittedName>
        <fullName evidence="5">Heterogeneous nuclear ribonucleoprotein R-like</fullName>
    </submittedName>
</protein>
<dbReference type="GO" id="GO:0003723">
    <property type="term" value="F:RNA binding"/>
    <property type="evidence" value="ECO:0007669"/>
    <property type="project" value="UniProtKB-UniRule"/>
</dbReference>